<reference evidence="1" key="1">
    <citation type="submission" date="2015-12" db="EMBL/GenBank/DDBJ databases">
        <title>Update maize B73 reference genome by single molecule sequencing technologies.</title>
        <authorList>
            <consortium name="Maize Genome Sequencing Project"/>
            <person name="Ware D."/>
        </authorList>
    </citation>
    <scope>NUCLEOTIDE SEQUENCE [LARGE SCALE GENOMIC DNA]</scope>
    <source>
        <tissue evidence="1">Seedling</tissue>
    </source>
</reference>
<gene>
    <name evidence="1" type="ORF">ZEAMMB73_Zm00001d019706</name>
</gene>
<protein>
    <submittedName>
        <fullName evidence="1">UNC-50 family protein</fullName>
    </submittedName>
</protein>
<evidence type="ECO:0000313" key="1">
    <source>
        <dbReference type="EMBL" id="ONM53599.1"/>
    </source>
</evidence>
<proteinExistence type="predicted"/>
<sequence>MHWCLWRSLLDMSKPSQLVLDKLFLVGANVFKSDDLLVVLADRLGRLIMISQTTWTINHDWSKSTWTINHN</sequence>
<accession>A0A1D6HZW4</accession>
<name>A0A1D6HZW4_MAIZE</name>
<organism evidence="1">
    <name type="scientific">Zea mays</name>
    <name type="common">Maize</name>
    <dbReference type="NCBI Taxonomy" id="4577"/>
    <lineage>
        <taxon>Eukaryota</taxon>
        <taxon>Viridiplantae</taxon>
        <taxon>Streptophyta</taxon>
        <taxon>Embryophyta</taxon>
        <taxon>Tracheophyta</taxon>
        <taxon>Spermatophyta</taxon>
        <taxon>Magnoliopsida</taxon>
        <taxon>Liliopsida</taxon>
        <taxon>Poales</taxon>
        <taxon>Poaceae</taxon>
        <taxon>PACMAD clade</taxon>
        <taxon>Panicoideae</taxon>
        <taxon>Andropogonodae</taxon>
        <taxon>Andropogoneae</taxon>
        <taxon>Tripsacinae</taxon>
        <taxon>Zea</taxon>
    </lineage>
</organism>
<dbReference type="EMBL" id="CM007650">
    <property type="protein sequence ID" value="ONM53599.1"/>
    <property type="molecule type" value="Genomic_DNA"/>
</dbReference>
<dbReference type="AlphaFoldDB" id="A0A1D6HZW4"/>